<dbReference type="KEGG" id="doa:AXF15_09460"/>
<sequence>MKRICLLALALILGAFPAWADSFVIRSAPDDSTRKEAYRVASDGTEIQLDGVRVAPVGMPGQPVDALPRYFWFAPQSGSGPDIVLAVPDTGEHVALRLPDADLCSDIWISPDGKRLLLGLNTAPLSSLAVYDMKMARVSHTVPDAGWPVWIDESRFACSAFDPVRNRGRRNTSPVSNAWSSVMYCELHDDGGMKRKILYQAMETVDYNLLEVGAEDGELVFLKIVVDSPEEWDDSDKYKVEAIHAPYPAAE</sequence>
<evidence type="ECO:0000256" key="1">
    <source>
        <dbReference type="SAM" id="SignalP"/>
    </source>
</evidence>
<evidence type="ECO:0000313" key="2">
    <source>
        <dbReference type="EMBL" id="AMD93299.1"/>
    </source>
</evidence>
<dbReference type="STRING" id="888061.AXF15_09460"/>
<protein>
    <submittedName>
        <fullName evidence="2">Uncharacterized protein</fullName>
    </submittedName>
</protein>
<reference evidence="3" key="1">
    <citation type="submission" date="2016-02" db="EMBL/GenBank/DDBJ databases">
        <authorList>
            <person name="Holder M.E."/>
            <person name="Ajami N.J."/>
            <person name="Petrosino J.F."/>
        </authorList>
    </citation>
    <scope>NUCLEOTIDE SEQUENCE [LARGE SCALE GENOMIC DNA]</scope>
    <source>
        <strain evidence="3">DSM 12838</strain>
    </source>
</reference>
<proteinExistence type="predicted"/>
<name>A0A0X8JQU7_9BACT</name>
<feature type="chain" id="PRO_5007067619" evidence="1">
    <location>
        <begin position="21"/>
        <end position="251"/>
    </location>
</feature>
<keyword evidence="3" id="KW-1185">Reference proteome</keyword>
<organism evidence="2 3">
    <name type="scientific">Desulfomicrobium orale DSM 12838</name>
    <dbReference type="NCBI Taxonomy" id="888061"/>
    <lineage>
        <taxon>Bacteria</taxon>
        <taxon>Pseudomonadati</taxon>
        <taxon>Thermodesulfobacteriota</taxon>
        <taxon>Desulfovibrionia</taxon>
        <taxon>Desulfovibrionales</taxon>
        <taxon>Desulfomicrobiaceae</taxon>
        <taxon>Desulfomicrobium</taxon>
    </lineage>
</organism>
<gene>
    <name evidence="2" type="ORF">AXF15_09460</name>
</gene>
<dbReference type="Proteomes" id="UP000063964">
    <property type="component" value="Chromosome"/>
</dbReference>
<evidence type="ECO:0000313" key="3">
    <source>
        <dbReference type="Proteomes" id="UP000063964"/>
    </source>
</evidence>
<accession>A0A0X8JQU7</accession>
<dbReference type="AlphaFoldDB" id="A0A0X8JQU7"/>
<feature type="signal peptide" evidence="1">
    <location>
        <begin position="1"/>
        <end position="20"/>
    </location>
</feature>
<dbReference type="SUPFAM" id="SSF50974">
    <property type="entry name" value="Nitrous oxide reductase, N-terminal domain"/>
    <property type="match status" value="1"/>
</dbReference>
<dbReference type="RefSeq" id="WP_066606505.1">
    <property type="nucleotide sequence ID" value="NZ_CP014230.1"/>
</dbReference>
<keyword evidence="1" id="KW-0732">Signal</keyword>
<dbReference type="EMBL" id="CP014230">
    <property type="protein sequence ID" value="AMD93299.1"/>
    <property type="molecule type" value="Genomic_DNA"/>
</dbReference>
<dbReference type="InterPro" id="IPR011045">
    <property type="entry name" value="N2O_reductase_N"/>
</dbReference>
<dbReference type="OrthoDB" id="9872294at2"/>